<evidence type="ECO:0000313" key="1">
    <source>
        <dbReference type="Proteomes" id="UP000887576"/>
    </source>
</evidence>
<evidence type="ECO:0000313" key="2">
    <source>
        <dbReference type="WBParaSite" id="JU765_v2.g16875.t1"/>
    </source>
</evidence>
<reference evidence="2" key="1">
    <citation type="submission" date="2022-11" db="UniProtKB">
        <authorList>
            <consortium name="WormBaseParasite"/>
        </authorList>
    </citation>
    <scope>IDENTIFICATION</scope>
</reference>
<protein>
    <submittedName>
        <fullName evidence="2">Uncharacterized protein</fullName>
    </submittedName>
</protein>
<dbReference type="Proteomes" id="UP000887576">
    <property type="component" value="Unplaced"/>
</dbReference>
<name>A0AC34QJI5_9BILA</name>
<sequence length="73" mass="8596">MSAYVITWETMLTWPDWQLSYFFTGINMAICGAQYFGVILLFVFSQPAKDTVYRMSHCQEPLHNRIRPLAFIE</sequence>
<organism evidence="1 2">
    <name type="scientific">Panagrolaimus sp. JU765</name>
    <dbReference type="NCBI Taxonomy" id="591449"/>
    <lineage>
        <taxon>Eukaryota</taxon>
        <taxon>Metazoa</taxon>
        <taxon>Ecdysozoa</taxon>
        <taxon>Nematoda</taxon>
        <taxon>Chromadorea</taxon>
        <taxon>Rhabditida</taxon>
        <taxon>Tylenchina</taxon>
        <taxon>Panagrolaimomorpha</taxon>
        <taxon>Panagrolaimoidea</taxon>
        <taxon>Panagrolaimidae</taxon>
        <taxon>Panagrolaimus</taxon>
    </lineage>
</organism>
<accession>A0AC34QJI5</accession>
<dbReference type="WBParaSite" id="JU765_v2.g16875.t1">
    <property type="protein sequence ID" value="JU765_v2.g16875.t1"/>
    <property type="gene ID" value="JU765_v2.g16875"/>
</dbReference>
<proteinExistence type="predicted"/>